<evidence type="ECO:0000313" key="2">
    <source>
        <dbReference type="Proteomes" id="UP001163223"/>
    </source>
</evidence>
<evidence type="ECO:0000313" key="1">
    <source>
        <dbReference type="EMBL" id="WAJ30341.1"/>
    </source>
</evidence>
<protein>
    <submittedName>
        <fullName evidence="1">MFS transporter</fullName>
    </submittedName>
</protein>
<dbReference type="Proteomes" id="UP001163223">
    <property type="component" value="Chromosome"/>
</dbReference>
<organism evidence="1 2">
    <name type="scientific">Antarcticirhabdus aurantiaca</name>
    <dbReference type="NCBI Taxonomy" id="2606717"/>
    <lineage>
        <taxon>Bacteria</taxon>
        <taxon>Pseudomonadati</taxon>
        <taxon>Pseudomonadota</taxon>
        <taxon>Alphaproteobacteria</taxon>
        <taxon>Hyphomicrobiales</taxon>
        <taxon>Aurantimonadaceae</taxon>
        <taxon>Antarcticirhabdus</taxon>
    </lineage>
</organism>
<keyword evidence="2" id="KW-1185">Reference proteome</keyword>
<accession>A0ACD4NUG3</accession>
<dbReference type="EMBL" id="CP113520">
    <property type="protein sequence ID" value="WAJ30341.1"/>
    <property type="molecule type" value="Genomic_DNA"/>
</dbReference>
<proteinExistence type="predicted"/>
<gene>
    <name evidence="1" type="ORF">OXU80_09115</name>
</gene>
<sequence>MAATTTTQGLPTSRGLEADARQVSSDGHVRPAEIAIGVVIGRASEAFDFFVYGIASILVFPALIFPFLDQLTATLYCFAIFGLAFVVRPIGSILFMEVDRRHGRGVKLTIALFLLGGSTAAIAFLPGYATIGNWAIAALILFRAGQGFALGGAWDGLASLLALNVPEKKRGWYAMLPQLGGPIGFIVASALFAFFVLNLSQEDFLGWGWRYPFFVAFTINVVALFARLRLIATEDFIQLYESRDLKPVRVMELLREQGSAILLGAFVPLAGFALFHLVTIFPLSYIDIYSNRSIGEFLLTQLGGAALCLVCMALSGLIADRIGRRKVLGICAGAIAVFALATPFLLGGGSAGQTAFVYIGFALLGLSHGQAAGATASNFTSQNRYTGSALTSDLAWLIGAGFAPFVALGLTSLFGVGAIALYLLSGAACTLAALAYNKRRGLRDSGAS</sequence>
<name>A0ACD4NUG3_9HYPH</name>
<reference evidence="1" key="1">
    <citation type="submission" date="2022-11" db="EMBL/GenBank/DDBJ databases">
        <title>beta-Carotene-producing bacterium, Jeongeuplla avenae sp. nov., alleviates the salt stress of Arabidopsis seedlings.</title>
        <authorList>
            <person name="Jiang L."/>
            <person name="Lee J."/>
        </authorList>
    </citation>
    <scope>NUCLEOTIDE SEQUENCE</scope>
    <source>
        <strain evidence="1">DY_R2A_6</strain>
    </source>
</reference>